<accession>A0A430AK07</accession>
<dbReference type="Pfam" id="PF23857">
    <property type="entry name" value="Phage_TAC_19"/>
    <property type="match status" value="1"/>
</dbReference>
<dbReference type="OrthoDB" id="2193368at2"/>
<dbReference type="Proteomes" id="UP000288669">
    <property type="component" value="Unassembled WGS sequence"/>
</dbReference>
<gene>
    <name evidence="1" type="ORF">CBF30_04105</name>
</gene>
<dbReference type="InterPro" id="IPR057006">
    <property type="entry name" value="Phage_TAC_19"/>
</dbReference>
<dbReference type="EMBL" id="NGJZ01000001">
    <property type="protein sequence ID" value="RSU08430.1"/>
    <property type="molecule type" value="Genomic_DNA"/>
</dbReference>
<dbReference type="RefSeq" id="WP_126823019.1">
    <property type="nucleotide sequence ID" value="NZ_JBHLWU010000001.1"/>
</dbReference>
<comment type="caution">
    <text evidence="1">The sequence shown here is derived from an EMBL/GenBank/DDBJ whole genome shotgun (WGS) entry which is preliminary data.</text>
</comment>
<dbReference type="NCBIfam" id="NF047360">
    <property type="entry name" value="tail_chap_PVL"/>
    <property type="match status" value="1"/>
</dbReference>
<organism evidence="1 2">
    <name type="scientific">Vagococcus entomophilus</name>
    <dbReference type="NCBI Taxonomy" id="1160095"/>
    <lineage>
        <taxon>Bacteria</taxon>
        <taxon>Bacillati</taxon>
        <taxon>Bacillota</taxon>
        <taxon>Bacilli</taxon>
        <taxon>Lactobacillales</taxon>
        <taxon>Enterococcaceae</taxon>
        <taxon>Vagococcus</taxon>
    </lineage>
</organism>
<keyword evidence="2" id="KW-1185">Reference proteome</keyword>
<name>A0A430AK07_9ENTE</name>
<sequence length="102" mass="11407">MAKVKLYLTNKNDEKVVHETKKLTGRAVRKAFEVMEKLETETSYVKQLDGLIDYVVDVFDNEKVTEDSILDGIASEKLMEELQGVVTTVVGGDKQSNGKAKK</sequence>
<evidence type="ECO:0008006" key="3">
    <source>
        <dbReference type="Google" id="ProtNLM"/>
    </source>
</evidence>
<dbReference type="AlphaFoldDB" id="A0A430AK07"/>
<evidence type="ECO:0000313" key="1">
    <source>
        <dbReference type="EMBL" id="RSU08430.1"/>
    </source>
</evidence>
<proteinExistence type="predicted"/>
<protein>
    <recommendedName>
        <fullName evidence="3">Phage tail protein</fullName>
    </recommendedName>
</protein>
<evidence type="ECO:0000313" key="2">
    <source>
        <dbReference type="Proteomes" id="UP000288669"/>
    </source>
</evidence>
<reference evidence="1 2" key="1">
    <citation type="submission" date="2017-05" db="EMBL/GenBank/DDBJ databases">
        <title>Vagococcus spp. assemblies.</title>
        <authorList>
            <person name="Gulvik C.A."/>
        </authorList>
    </citation>
    <scope>NUCLEOTIDE SEQUENCE [LARGE SCALE GENOMIC DNA]</scope>
    <source>
        <strain evidence="1 2">DSM 24756</strain>
    </source>
</reference>